<sequence length="75" mass="8115">METKRTNKPLLVKGLKTMGLTLVCIFLGPILLHAGLSNPNKPLHFPLVVAGFGICGAAIYFGFKGIKIIMDSIFK</sequence>
<dbReference type="InterPro" id="IPR046077">
    <property type="entry name" value="DUF6095"/>
</dbReference>
<name>F4MMN9_9BACT</name>
<reference evidence="2" key="2">
    <citation type="journal article" date="2012" name="Environ. Microbiol.">
        <title>Genomic content of uncultured Bacteroidetes from contrasting oceanic provinces in the North Atlantic Ocean.</title>
        <authorList>
            <person name="Gomez-Pereira P.R."/>
            <person name="Schuler M."/>
            <person name="Fuchs B.M."/>
            <person name="Bennke C."/>
            <person name="Teeling H."/>
            <person name="Waldmann J."/>
            <person name="Richter M."/>
            <person name="Barbe V."/>
            <person name="Bataille E."/>
            <person name="Glockner F.O."/>
            <person name="Amann R."/>
        </authorList>
    </citation>
    <scope>NUCLEOTIDE SEQUENCE</scope>
</reference>
<dbReference type="AlphaFoldDB" id="F4MMN9"/>
<evidence type="ECO:0000313" key="2">
    <source>
        <dbReference type="EMBL" id="CBL87402.1"/>
    </source>
</evidence>
<accession>F4MMN9</accession>
<keyword evidence="1" id="KW-0812">Transmembrane</keyword>
<feature type="transmembrane region" description="Helical" evidence="1">
    <location>
        <begin position="43"/>
        <end position="63"/>
    </location>
</feature>
<evidence type="ECO:0000256" key="1">
    <source>
        <dbReference type="SAM" id="Phobius"/>
    </source>
</evidence>
<feature type="transmembrane region" description="Helical" evidence="1">
    <location>
        <begin position="20"/>
        <end position="37"/>
    </location>
</feature>
<organism evidence="2">
    <name type="scientific">uncultured Flavobacteriia bacterium</name>
    <dbReference type="NCBI Taxonomy" id="212695"/>
    <lineage>
        <taxon>Bacteria</taxon>
        <taxon>Pseudomonadati</taxon>
        <taxon>Bacteroidota</taxon>
        <taxon>Flavobacteriia</taxon>
        <taxon>environmental samples</taxon>
    </lineage>
</organism>
<dbReference type="Pfam" id="PF19589">
    <property type="entry name" value="DUF6095"/>
    <property type="match status" value="1"/>
</dbReference>
<keyword evidence="1" id="KW-1133">Transmembrane helix</keyword>
<keyword evidence="1" id="KW-0472">Membrane</keyword>
<gene>
    <name evidence="2" type="ORF">S18_812_0024</name>
</gene>
<protein>
    <submittedName>
        <fullName evidence="2">Uncharacterized protein</fullName>
    </submittedName>
</protein>
<proteinExistence type="predicted"/>
<reference evidence="2" key="1">
    <citation type="submission" date="2010-05" db="EMBL/GenBank/DDBJ databases">
        <authorList>
            <person name="Genoscope - CEA"/>
        </authorList>
    </citation>
    <scope>NUCLEOTIDE SEQUENCE</scope>
</reference>
<dbReference type="EMBL" id="FQ032821">
    <property type="protein sequence ID" value="CBL87402.1"/>
    <property type="molecule type" value="Genomic_DNA"/>
</dbReference>